<protein>
    <recommendedName>
        <fullName evidence="12">UDP-N-acetylglucosamine 1-carboxyvinyltransferase</fullName>
        <ecNumber evidence="11">2.5.1.7</ecNumber>
    </recommendedName>
    <alternativeName>
        <fullName evidence="13">Enoylpyruvate transferase</fullName>
    </alternativeName>
    <alternativeName>
        <fullName evidence="14">UDP-N-acetylglucosamine enolpyruvyl transferase</fullName>
    </alternativeName>
</protein>
<evidence type="ECO:0000313" key="17">
    <source>
        <dbReference type="EMBL" id="HHH13261.1"/>
    </source>
</evidence>
<comment type="pathway">
    <text evidence="2">Cell wall biogenesis; peptidoglycan biosynthesis.</text>
</comment>
<dbReference type="PANTHER" id="PTHR43783:SF1">
    <property type="entry name" value="UDP-N-ACETYLGLUCOSAMINE 1-CARBOXYVINYLTRANSFERASE"/>
    <property type="match status" value="1"/>
</dbReference>
<dbReference type="Gene3D" id="3.65.10.10">
    <property type="entry name" value="Enolpyruvate transferase domain"/>
    <property type="match status" value="2"/>
</dbReference>
<evidence type="ECO:0000256" key="12">
    <source>
        <dbReference type="ARBA" id="ARBA00039754"/>
    </source>
</evidence>
<evidence type="ECO:0000256" key="11">
    <source>
        <dbReference type="ARBA" id="ARBA00039108"/>
    </source>
</evidence>
<dbReference type="InterPro" id="IPR001986">
    <property type="entry name" value="Enolpyruvate_Tfrase_dom"/>
</dbReference>
<keyword evidence="5 17" id="KW-0808">Transferase</keyword>
<comment type="similarity">
    <text evidence="10">Belongs to the EPSP synthase family. MurA subfamily.</text>
</comment>
<evidence type="ECO:0000256" key="4">
    <source>
        <dbReference type="ARBA" id="ARBA00022618"/>
    </source>
</evidence>
<keyword evidence="3" id="KW-0963">Cytoplasm</keyword>
<evidence type="ECO:0000256" key="6">
    <source>
        <dbReference type="ARBA" id="ARBA00022960"/>
    </source>
</evidence>
<evidence type="ECO:0000259" key="16">
    <source>
        <dbReference type="Pfam" id="PF00275"/>
    </source>
</evidence>
<evidence type="ECO:0000256" key="7">
    <source>
        <dbReference type="ARBA" id="ARBA00022984"/>
    </source>
</evidence>
<dbReference type="GO" id="GO:0051301">
    <property type="term" value="P:cell division"/>
    <property type="evidence" value="ECO:0007669"/>
    <property type="project" value="UniProtKB-KW"/>
</dbReference>
<dbReference type="GO" id="GO:0008360">
    <property type="term" value="P:regulation of cell shape"/>
    <property type="evidence" value="ECO:0007669"/>
    <property type="project" value="UniProtKB-KW"/>
</dbReference>
<evidence type="ECO:0000256" key="13">
    <source>
        <dbReference type="ARBA" id="ARBA00042443"/>
    </source>
</evidence>
<evidence type="ECO:0000256" key="15">
    <source>
        <dbReference type="ARBA" id="ARBA00047527"/>
    </source>
</evidence>
<accession>A0A7C5MWS6</accession>
<feature type="domain" description="Enolpyruvate transferase" evidence="16">
    <location>
        <begin position="7"/>
        <end position="95"/>
    </location>
</feature>
<name>A0A7C5MWS6_9GAMM</name>
<proteinExistence type="inferred from homology"/>
<dbReference type="InterPro" id="IPR013792">
    <property type="entry name" value="RNA3'P_cycl/enolpyr_Trfase_a/b"/>
</dbReference>
<dbReference type="InterPro" id="IPR050068">
    <property type="entry name" value="MurA_subfamily"/>
</dbReference>
<keyword evidence="7" id="KW-0573">Peptidoglycan synthesis</keyword>
<dbReference type="GO" id="GO:0005737">
    <property type="term" value="C:cytoplasm"/>
    <property type="evidence" value="ECO:0007669"/>
    <property type="project" value="UniProtKB-SubCell"/>
</dbReference>
<comment type="subcellular location">
    <subcellularLocation>
        <location evidence="1">Cytoplasm</location>
    </subcellularLocation>
</comment>
<dbReference type="GO" id="GO:0008760">
    <property type="term" value="F:UDP-N-acetylglucosamine 1-carboxyvinyltransferase activity"/>
    <property type="evidence" value="ECO:0007669"/>
    <property type="project" value="UniProtKB-EC"/>
</dbReference>
<keyword evidence="8" id="KW-0131">Cell cycle</keyword>
<organism evidence="17">
    <name type="scientific">Thiolapillus brandeum</name>
    <dbReference type="NCBI Taxonomy" id="1076588"/>
    <lineage>
        <taxon>Bacteria</taxon>
        <taxon>Pseudomonadati</taxon>
        <taxon>Pseudomonadota</taxon>
        <taxon>Gammaproteobacteria</taxon>
        <taxon>Chromatiales</taxon>
        <taxon>Sedimenticolaceae</taxon>
        <taxon>Thiolapillus</taxon>
    </lineage>
</organism>
<evidence type="ECO:0000256" key="9">
    <source>
        <dbReference type="ARBA" id="ARBA00023316"/>
    </source>
</evidence>
<evidence type="ECO:0000256" key="14">
    <source>
        <dbReference type="ARBA" id="ARBA00042842"/>
    </source>
</evidence>
<reference evidence="17" key="1">
    <citation type="journal article" date="2020" name="mSystems">
        <title>Genome- and Community-Level Interaction Insights into Carbon Utilization and Element Cycling Functions of Hydrothermarchaeota in Hydrothermal Sediment.</title>
        <authorList>
            <person name="Zhou Z."/>
            <person name="Liu Y."/>
            <person name="Xu W."/>
            <person name="Pan J."/>
            <person name="Luo Z.H."/>
            <person name="Li M."/>
        </authorList>
    </citation>
    <scope>NUCLEOTIDE SEQUENCE [LARGE SCALE GENOMIC DNA]</scope>
    <source>
        <strain evidence="17">HyVt-535</strain>
    </source>
</reference>
<evidence type="ECO:0000256" key="2">
    <source>
        <dbReference type="ARBA" id="ARBA00004752"/>
    </source>
</evidence>
<evidence type="ECO:0000256" key="10">
    <source>
        <dbReference type="ARBA" id="ARBA00038367"/>
    </source>
</evidence>
<dbReference type="GO" id="GO:0071555">
    <property type="term" value="P:cell wall organization"/>
    <property type="evidence" value="ECO:0007669"/>
    <property type="project" value="UniProtKB-KW"/>
</dbReference>
<comment type="caution">
    <text evidence="17">The sequence shown here is derived from an EMBL/GenBank/DDBJ whole genome shotgun (WGS) entry which is preliminary data.</text>
</comment>
<evidence type="ECO:0000256" key="3">
    <source>
        <dbReference type="ARBA" id="ARBA00022490"/>
    </source>
</evidence>
<evidence type="ECO:0000256" key="8">
    <source>
        <dbReference type="ARBA" id="ARBA00023306"/>
    </source>
</evidence>
<dbReference type="GO" id="GO:0009252">
    <property type="term" value="P:peptidoglycan biosynthetic process"/>
    <property type="evidence" value="ECO:0007669"/>
    <property type="project" value="UniProtKB-KW"/>
</dbReference>
<gene>
    <name evidence="17" type="ORF">ENJ98_03410</name>
</gene>
<feature type="non-terminal residue" evidence="17">
    <location>
        <position position="95"/>
    </location>
</feature>
<dbReference type="PANTHER" id="PTHR43783">
    <property type="entry name" value="UDP-N-ACETYLGLUCOSAMINE 1-CARBOXYVINYLTRANSFERASE"/>
    <property type="match status" value="1"/>
</dbReference>
<dbReference type="Pfam" id="PF00275">
    <property type="entry name" value="EPSP_synthase"/>
    <property type="match status" value="1"/>
</dbReference>
<dbReference type="SUPFAM" id="SSF55205">
    <property type="entry name" value="EPT/RTPC-like"/>
    <property type="match status" value="1"/>
</dbReference>
<evidence type="ECO:0000256" key="1">
    <source>
        <dbReference type="ARBA" id="ARBA00004496"/>
    </source>
</evidence>
<dbReference type="InterPro" id="IPR036968">
    <property type="entry name" value="Enolpyruvate_Tfrase_sf"/>
</dbReference>
<keyword evidence="4" id="KW-0132">Cell division</keyword>
<keyword evidence="9" id="KW-0961">Cell wall biogenesis/degradation</keyword>
<sequence length="95" mass="9928">MDKLVITGGTPLEGEVRISGAKNAALPILASALLADGPVRLGNVPHLQDVTTTIGLLGRMGVGITVDERMTIEIDPATIDSFSAPYELVKVMRAS</sequence>
<dbReference type="AlphaFoldDB" id="A0A7C5MWS6"/>
<dbReference type="EMBL" id="DROM01000207">
    <property type="protein sequence ID" value="HHH13261.1"/>
    <property type="molecule type" value="Genomic_DNA"/>
</dbReference>
<evidence type="ECO:0000256" key="5">
    <source>
        <dbReference type="ARBA" id="ARBA00022679"/>
    </source>
</evidence>
<dbReference type="Proteomes" id="UP000886100">
    <property type="component" value="Unassembled WGS sequence"/>
</dbReference>
<keyword evidence="6" id="KW-0133">Cell shape</keyword>
<comment type="catalytic activity">
    <reaction evidence="15">
        <text>phosphoenolpyruvate + UDP-N-acetyl-alpha-D-glucosamine = UDP-N-acetyl-3-O-(1-carboxyvinyl)-alpha-D-glucosamine + phosphate</text>
        <dbReference type="Rhea" id="RHEA:18681"/>
        <dbReference type="ChEBI" id="CHEBI:43474"/>
        <dbReference type="ChEBI" id="CHEBI:57705"/>
        <dbReference type="ChEBI" id="CHEBI:58702"/>
        <dbReference type="ChEBI" id="CHEBI:68483"/>
        <dbReference type="EC" id="2.5.1.7"/>
    </reaction>
</comment>
<dbReference type="EC" id="2.5.1.7" evidence="11"/>